<dbReference type="CDD" id="cd07067">
    <property type="entry name" value="HP_PGM_like"/>
    <property type="match status" value="1"/>
</dbReference>
<dbReference type="InterPro" id="IPR013078">
    <property type="entry name" value="His_Pase_superF_clade-1"/>
</dbReference>
<dbReference type="GO" id="GO:0005737">
    <property type="term" value="C:cytoplasm"/>
    <property type="evidence" value="ECO:0007669"/>
    <property type="project" value="TreeGrafter"/>
</dbReference>
<dbReference type="Gene3D" id="3.40.50.1240">
    <property type="entry name" value="Phosphoglycerate mutase-like"/>
    <property type="match status" value="1"/>
</dbReference>
<gene>
    <name evidence="4" type="ORF">BJY17_001831</name>
</gene>
<sequence>MNRTMRAVTAGALAVTTLATLAAFSTVPASQAAAGPKKPKPGTVTIYLTRHGETMLNTLERAQGWSDSPLTEEGRLSAEHLGAGLAESGVKFEAAYSADMVRHWETVSLALDELDAKDEATRDERLREISFGKFEGAKNMEMWAAIATELGYANVGELFTDPDFDFVEGLSAVARLNEGSGLVAETPEQVAARAVEALDDIAAEQAKHGGGEVLVVSSGITIMLALGTLGADVSELTSGIENGAVSELVYNRGEWTIKTVNDLSYVEAGSD</sequence>
<dbReference type="EC" id="5.4.2.12" evidence="4"/>
<protein>
    <submittedName>
        <fullName evidence="4">Putative phosphoglycerate mutase</fullName>
        <ecNumber evidence="4">5.4.2.12</ecNumber>
    </submittedName>
</protein>
<evidence type="ECO:0000313" key="4">
    <source>
        <dbReference type="EMBL" id="NYG21084.1"/>
    </source>
</evidence>
<feature type="chain" id="PRO_5032780371" evidence="3">
    <location>
        <begin position="33"/>
        <end position="271"/>
    </location>
</feature>
<feature type="active site" description="Proton donor/acceptor" evidence="1">
    <location>
        <position position="128"/>
    </location>
</feature>
<dbReference type="SUPFAM" id="SSF53254">
    <property type="entry name" value="Phosphoglycerate mutase-like"/>
    <property type="match status" value="1"/>
</dbReference>
<dbReference type="InterPro" id="IPR001345">
    <property type="entry name" value="PG/BPGM_mutase_AS"/>
</dbReference>
<dbReference type="GO" id="GO:0016791">
    <property type="term" value="F:phosphatase activity"/>
    <property type="evidence" value="ECO:0007669"/>
    <property type="project" value="TreeGrafter"/>
</dbReference>
<organism evidence="4 5">
    <name type="scientific">Agromyces hippuratus</name>
    <dbReference type="NCBI Taxonomy" id="286438"/>
    <lineage>
        <taxon>Bacteria</taxon>
        <taxon>Bacillati</taxon>
        <taxon>Actinomycetota</taxon>
        <taxon>Actinomycetes</taxon>
        <taxon>Micrococcales</taxon>
        <taxon>Microbacteriaceae</taxon>
        <taxon>Agromyces</taxon>
    </lineage>
</organism>
<keyword evidence="4" id="KW-0413">Isomerase</keyword>
<keyword evidence="3" id="KW-0732">Signal</keyword>
<accession>A0A852X111</accession>
<comment type="caution">
    <text evidence="4">The sequence shown here is derived from an EMBL/GenBank/DDBJ whole genome shotgun (WGS) entry which is preliminary data.</text>
</comment>
<feature type="binding site" evidence="2">
    <location>
        <begin position="50"/>
        <end position="57"/>
    </location>
    <ligand>
        <name>substrate</name>
    </ligand>
</feature>
<feature type="signal peptide" evidence="3">
    <location>
        <begin position="1"/>
        <end position="32"/>
    </location>
</feature>
<dbReference type="SMART" id="SM00855">
    <property type="entry name" value="PGAM"/>
    <property type="match status" value="1"/>
</dbReference>
<evidence type="ECO:0000313" key="5">
    <source>
        <dbReference type="Proteomes" id="UP000549066"/>
    </source>
</evidence>
<dbReference type="Proteomes" id="UP000549066">
    <property type="component" value="Unassembled WGS sequence"/>
</dbReference>
<keyword evidence="5" id="KW-1185">Reference proteome</keyword>
<dbReference type="AlphaFoldDB" id="A0A852X111"/>
<evidence type="ECO:0000256" key="1">
    <source>
        <dbReference type="PIRSR" id="PIRSR613078-1"/>
    </source>
</evidence>
<dbReference type="RefSeq" id="WP_179551090.1">
    <property type="nucleotide sequence ID" value="NZ_JACCFI010000001.1"/>
</dbReference>
<evidence type="ECO:0000256" key="2">
    <source>
        <dbReference type="PIRSR" id="PIRSR613078-2"/>
    </source>
</evidence>
<dbReference type="PANTHER" id="PTHR48100:SF9">
    <property type="entry name" value="PHOSPHOGLYCERATE MUTASE 2 PARALOG"/>
    <property type="match status" value="1"/>
</dbReference>
<dbReference type="PROSITE" id="PS00175">
    <property type="entry name" value="PG_MUTASE"/>
    <property type="match status" value="1"/>
</dbReference>
<name>A0A852X111_9MICO</name>
<dbReference type="InterPro" id="IPR050275">
    <property type="entry name" value="PGM_Phosphatase"/>
</dbReference>
<dbReference type="InterPro" id="IPR029033">
    <property type="entry name" value="His_PPase_superfam"/>
</dbReference>
<proteinExistence type="predicted"/>
<feature type="binding site" evidence="2">
    <location>
        <position position="102"/>
    </location>
    <ligand>
        <name>substrate</name>
    </ligand>
</feature>
<dbReference type="Pfam" id="PF00300">
    <property type="entry name" value="His_Phos_1"/>
    <property type="match status" value="1"/>
</dbReference>
<dbReference type="GO" id="GO:0004619">
    <property type="term" value="F:phosphoglycerate mutase activity"/>
    <property type="evidence" value="ECO:0007669"/>
    <property type="project" value="UniProtKB-EC"/>
</dbReference>
<dbReference type="PANTHER" id="PTHR48100">
    <property type="entry name" value="BROAD-SPECIFICITY PHOSPHATASE YOR283W-RELATED"/>
    <property type="match status" value="1"/>
</dbReference>
<dbReference type="EMBL" id="JACCFI010000001">
    <property type="protein sequence ID" value="NYG21084.1"/>
    <property type="molecule type" value="Genomic_DNA"/>
</dbReference>
<reference evidence="4 5" key="1">
    <citation type="submission" date="2020-07" db="EMBL/GenBank/DDBJ databases">
        <title>Sequencing the genomes of 1000 actinobacteria strains.</title>
        <authorList>
            <person name="Klenk H.-P."/>
        </authorList>
    </citation>
    <scope>NUCLEOTIDE SEQUENCE [LARGE SCALE GENOMIC DNA]</scope>
    <source>
        <strain evidence="4 5">DSM 8598</strain>
    </source>
</reference>
<feature type="active site" description="Tele-phosphohistidine intermediate" evidence="1">
    <location>
        <position position="51"/>
    </location>
</feature>
<evidence type="ECO:0000256" key="3">
    <source>
        <dbReference type="SAM" id="SignalP"/>
    </source>
</evidence>